<evidence type="ECO:0000256" key="2">
    <source>
        <dbReference type="ARBA" id="ARBA00022448"/>
    </source>
</evidence>
<keyword evidence="8 9" id="KW-0472">Membrane</keyword>
<dbReference type="Gene3D" id="3.40.50.300">
    <property type="entry name" value="P-loop containing nucleotide triphosphate hydrolases"/>
    <property type="match status" value="1"/>
</dbReference>
<dbReference type="AlphaFoldDB" id="A0A540UWZ0"/>
<evidence type="ECO:0000256" key="8">
    <source>
        <dbReference type="ARBA" id="ARBA00023136"/>
    </source>
</evidence>
<feature type="transmembrane region" description="Helical" evidence="9">
    <location>
        <begin position="159"/>
        <end position="177"/>
    </location>
</feature>
<keyword evidence="3" id="KW-1003">Cell membrane</keyword>
<feature type="domain" description="ABC transmembrane type-1" evidence="11">
    <location>
        <begin position="19"/>
        <end position="301"/>
    </location>
</feature>
<evidence type="ECO:0000256" key="3">
    <source>
        <dbReference type="ARBA" id="ARBA00022475"/>
    </source>
</evidence>
<dbReference type="GO" id="GO:0015421">
    <property type="term" value="F:ABC-type oligopeptide transporter activity"/>
    <property type="evidence" value="ECO:0007669"/>
    <property type="project" value="TreeGrafter"/>
</dbReference>
<dbReference type="InterPro" id="IPR027417">
    <property type="entry name" value="P-loop_NTPase"/>
</dbReference>
<dbReference type="FunFam" id="3.40.50.300:FF:000221">
    <property type="entry name" value="Multidrug ABC transporter ATP-binding protein"/>
    <property type="match status" value="1"/>
</dbReference>
<dbReference type="PROSITE" id="PS50929">
    <property type="entry name" value="ABC_TM1F"/>
    <property type="match status" value="1"/>
</dbReference>
<dbReference type="Pfam" id="PF00664">
    <property type="entry name" value="ABC_membrane"/>
    <property type="match status" value="1"/>
</dbReference>
<dbReference type="InterPro" id="IPR003593">
    <property type="entry name" value="AAA+_ATPase"/>
</dbReference>
<protein>
    <submittedName>
        <fullName evidence="12">ABC transporter ATP-binding protein</fullName>
    </submittedName>
</protein>
<feature type="transmembrane region" description="Helical" evidence="9">
    <location>
        <begin position="238"/>
        <end position="263"/>
    </location>
</feature>
<dbReference type="SMART" id="SM00382">
    <property type="entry name" value="AAA"/>
    <property type="match status" value="1"/>
</dbReference>
<evidence type="ECO:0000256" key="4">
    <source>
        <dbReference type="ARBA" id="ARBA00022692"/>
    </source>
</evidence>
<dbReference type="PANTHER" id="PTHR43394">
    <property type="entry name" value="ATP-DEPENDENT PERMEASE MDL1, MITOCHONDRIAL"/>
    <property type="match status" value="1"/>
</dbReference>
<evidence type="ECO:0000313" key="13">
    <source>
        <dbReference type="Proteomes" id="UP000315753"/>
    </source>
</evidence>
<dbReference type="InterPro" id="IPR039421">
    <property type="entry name" value="Type_1_exporter"/>
</dbReference>
<sequence length="579" mass="63917">MRAAWKLSKYLKPYKHFAILAPILMVLEVVMDLIQPTIIQKIIDEGIAANDTPHIIAMFAAMMACAIIGWLGGAGCSYFSSKAAVNFASDVREDLYETITYFSNTNKDRFTLGKLITNLTNDIEMLQRALNMLLKIFVRGPLMFVGAVIVVFITARELFSVLFFVVPVLIICLYLFIKLSISLFRKVQEAIDQINIRVQENLAGIRVIKAFNCMRHQVEQFAGINQALTMRNMTAEQVIAALMPITQFVVNAGIVLALALGGIKVEAGVMEVGVIVAFINYLMMIMNGLMSSSNVLIQIARAIPSAERVVVVLEELPEITNADQPVKKEIRGDVKFENVSFSYNKHVEPVLKNISFEAKAGSTVGIIGMTGSGKSTLMKLLARLMDVDEGTIYIDGIPIRQYDLETLRGAMAFAPQKAALFSTTIEENLKYGKMDATKEEIREALAASDAYEFVEKLDKKEQHVLTQGATNLSGGQKQRLAMSRALIRKPKILVLDDTTSAVDSITEKMIQSNMKKALKGSTKFIVASKISSIKDADLILVLEDGRLVAQGTHEELLKTSVHYQEIMASQAEKGGVLNE</sequence>
<proteinExistence type="predicted"/>
<dbReference type="GO" id="GO:0005886">
    <property type="term" value="C:plasma membrane"/>
    <property type="evidence" value="ECO:0007669"/>
    <property type="project" value="UniProtKB-SubCell"/>
</dbReference>
<keyword evidence="2" id="KW-0813">Transport</keyword>
<dbReference type="OrthoDB" id="9770415at2"/>
<keyword evidence="6 12" id="KW-0067">ATP-binding</keyword>
<dbReference type="EMBL" id="VIGD01000023">
    <property type="protein sequence ID" value="TQE89006.1"/>
    <property type="molecule type" value="Genomic_DNA"/>
</dbReference>
<keyword evidence="5" id="KW-0547">Nucleotide-binding</keyword>
<dbReference type="Proteomes" id="UP000315753">
    <property type="component" value="Unassembled WGS sequence"/>
</dbReference>
<feature type="transmembrane region" description="Helical" evidence="9">
    <location>
        <begin position="55"/>
        <end position="79"/>
    </location>
</feature>
<keyword evidence="7 9" id="KW-1133">Transmembrane helix</keyword>
<dbReference type="GO" id="GO:0016887">
    <property type="term" value="F:ATP hydrolysis activity"/>
    <property type="evidence" value="ECO:0007669"/>
    <property type="project" value="InterPro"/>
</dbReference>
<comment type="caution">
    <text evidence="12">The sequence shown here is derived from an EMBL/GenBank/DDBJ whole genome shotgun (WGS) entry which is preliminary data.</text>
</comment>
<reference evidence="12 13" key="1">
    <citation type="submission" date="2019-06" db="EMBL/GenBank/DDBJ databases">
        <title>Genome sequence of Ureibacillus terrenus.</title>
        <authorList>
            <person name="Maclea K.S."/>
            <person name="Simoes M."/>
        </authorList>
    </citation>
    <scope>NUCLEOTIDE SEQUENCE [LARGE SCALE GENOMIC DNA]</scope>
    <source>
        <strain evidence="12 13">ATCC BAA-384</strain>
    </source>
</reference>
<dbReference type="CDD" id="cd18548">
    <property type="entry name" value="ABC_6TM_Tm287_like"/>
    <property type="match status" value="1"/>
</dbReference>
<dbReference type="InterPro" id="IPR011527">
    <property type="entry name" value="ABC1_TM_dom"/>
</dbReference>
<dbReference type="PROSITE" id="PS50893">
    <property type="entry name" value="ABC_TRANSPORTER_2"/>
    <property type="match status" value="1"/>
</dbReference>
<evidence type="ECO:0000256" key="1">
    <source>
        <dbReference type="ARBA" id="ARBA00004651"/>
    </source>
</evidence>
<gene>
    <name evidence="12" type="ORF">FKZ59_13160</name>
</gene>
<dbReference type="InterPro" id="IPR017871">
    <property type="entry name" value="ABC_transporter-like_CS"/>
</dbReference>
<keyword evidence="4 9" id="KW-0812">Transmembrane</keyword>
<accession>A0A540UWZ0</accession>
<dbReference type="PROSITE" id="PS00211">
    <property type="entry name" value="ABC_TRANSPORTER_1"/>
    <property type="match status" value="1"/>
</dbReference>
<evidence type="ECO:0000256" key="5">
    <source>
        <dbReference type="ARBA" id="ARBA00022741"/>
    </source>
</evidence>
<organism evidence="12 13">
    <name type="scientific">Ureibacillus terrenus</name>
    <dbReference type="NCBI Taxonomy" id="118246"/>
    <lineage>
        <taxon>Bacteria</taxon>
        <taxon>Bacillati</taxon>
        <taxon>Bacillota</taxon>
        <taxon>Bacilli</taxon>
        <taxon>Bacillales</taxon>
        <taxon>Caryophanaceae</taxon>
        <taxon>Ureibacillus</taxon>
    </lineage>
</organism>
<dbReference type="Pfam" id="PF00005">
    <property type="entry name" value="ABC_tran"/>
    <property type="match status" value="1"/>
</dbReference>
<dbReference type="PANTHER" id="PTHR43394:SF1">
    <property type="entry name" value="ATP-BINDING CASSETTE SUB-FAMILY B MEMBER 10, MITOCHONDRIAL"/>
    <property type="match status" value="1"/>
</dbReference>
<feature type="transmembrane region" description="Helical" evidence="9">
    <location>
        <begin position="269"/>
        <end position="289"/>
    </location>
</feature>
<evidence type="ECO:0000259" key="10">
    <source>
        <dbReference type="PROSITE" id="PS50893"/>
    </source>
</evidence>
<evidence type="ECO:0000256" key="9">
    <source>
        <dbReference type="SAM" id="Phobius"/>
    </source>
</evidence>
<evidence type="ECO:0000259" key="11">
    <source>
        <dbReference type="PROSITE" id="PS50929"/>
    </source>
</evidence>
<dbReference type="SUPFAM" id="SSF52540">
    <property type="entry name" value="P-loop containing nucleoside triphosphate hydrolases"/>
    <property type="match status" value="1"/>
</dbReference>
<feature type="domain" description="ABC transporter" evidence="10">
    <location>
        <begin position="334"/>
        <end position="569"/>
    </location>
</feature>
<dbReference type="InterPro" id="IPR036640">
    <property type="entry name" value="ABC1_TM_sf"/>
</dbReference>
<dbReference type="SUPFAM" id="SSF90123">
    <property type="entry name" value="ABC transporter transmembrane region"/>
    <property type="match status" value="1"/>
</dbReference>
<keyword evidence="13" id="KW-1185">Reference proteome</keyword>
<feature type="transmembrane region" description="Helical" evidence="9">
    <location>
        <begin position="136"/>
        <end position="153"/>
    </location>
</feature>
<evidence type="ECO:0000313" key="12">
    <source>
        <dbReference type="EMBL" id="TQE89006.1"/>
    </source>
</evidence>
<dbReference type="InterPro" id="IPR003439">
    <property type="entry name" value="ABC_transporter-like_ATP-bd"/>
</dbReference>
<evidence type="ECO:0000256" key="7">
    <source>
        <dbReference type="ARBA" id="ARBA00022989"/>
    </source>
</evidence>
<dbReference type="RefSeq" id="WP_141603213.1">
    <property type="nucleotide sequence ID" value="NZ_VIGD01000023.1"/>
</dbReference>
<dbReference type="Gene3D" id="1.20.1560.10">
    <property type="entry name" value="ABC transporter type 1, transmembrane domain"/>
    <property type="match status" value="1"/>
</dbReference>
<dbReference type="GO" id="GO:0005524">
    <property type="term" value="F:ATP binding"/>
    <property type="evidence" value="ECO:0007669"/>
    <property type="project" value="UniProtKB-KW"/>
</dbReference>
<name>A0A540UWZ0_9BACL</name>
<comment type="subcellular location">
    <subcellularLocation>
        <location evidence="1">Cell membrane</location>
        <topology evidence="1">Multi-pass membrane protein</topology>
    </subcellularLocation>
</comment>
<evidence type="ECO:0000256" key="6">
    <source>
        <dbReference type="ARBA" id="ARBA00022840"/>
    </source>
</evidence>